<gene>
    <name evidence="3" type="ORF">ESB04_09775</name>
</gene>
<name>A0A4V1M590_9BACT</name>
<dbReference type="AlphaFoldDB" id="A0A4V1M590"/>
<organism evidence="3 4">
    <name type="scientific">Aquirufa rosea</name>
    <dbReference type="NCBI Taxonomy" id="2509241"/>
    <lineage>
        <taxon>Bacteria</taxon>
        <taxon>Pseudomonadati</taxon>
        <taxon>Bacteroidota</taxon>
        <taxon>Cytophagia</taxon>
        <taxon>Cytophagales</taxon>
        <taxon>Flectobacillaceae</taxon>
        <taxon>Aquirufa</taxon>
    </lineage>
</organism>
<evidence type="ECO:0000256" key="2">
    <source>
        <dbReference type="SAM" id="SignalP"/>
    </source>
</evidence>
<dbReference type="InterPro" id="IPR050955">
    <property type="entry name" value="Plant_Biomass_Hydrol_Est"/>
</dbReference>
<dbReference type="InterPro" id="IPR000801">
    <property type="entry name" value="Esterase-like"/>
</dbReference>
<dbReference type="PANTHER" id="PTHR43037">
    <property type="entry name" value="UNNAMED PRODUCT-RELATED"/>
    <property type="match status" value="1"/>
</dbReference>
<dbReference type="PANTHER" id="PTHR43037:SF1">
    <property type="entry name" value="BLL1128 PROTEIN"/>
    <property type="match status" value="1"/>
</dbReference>
<dbReference type="Gene3D" id="3.40.50.1820">
    <property type="entry name" value="alpha/beta hydrolase"/>
    <property type="match status" value="1"/>
</dbReference>
<dbReference type="Proteomes" id="UP000289455">
    <property type="component" value="Unassembled WGS sequence"/>
</dbReference>
<comment type="caution">
    <text evidence="3">The sequence shown here is derived from an EMBL/GenBank/DDBJ whole genome shotgun (WGS) entry which is preliminary data.</text>
</comment>
<sequence>MKKLLFVLFALSFSLTAFSQAKFEKKVLEFGPDQSLPYQIMYPENMVKGKKYPVLLFLHGAGERGNDNEKQLTHGSKLFVDPAFQAKYQAIVIFPQCPANSYWSTVKIDRNTKPTTFVFEYPKEPNWPLAAAVSLVKTLVKEKVADKKRLYIMGLSMGGMGTFEAISRNPKLFAVAAPICGGADLHFVKKYAKKLPLWVFHGDVDAVVPVKHSREAVAALKEAGAQPIYTEYPGVNHNSWDNAFKEPELLPWIFSHKK</sequence>
<dbReference type="OrthoDB" id="9764953at2"/>
<evidence type="ECO:0000313" key="3">
    <source>
        <dbReference type="EMBL" id="RXK47520.1"/>
    </source>
</evidence>
<dbReference type="SUPFAM" id="SSF53474">
    <property type="entry name" value="alpha/beta-Hydrolases"/>
    <property type="match status" value="1"/>
</dbReference>
<keyword evidence="1 2" id="KW-0732">Signal</keyword>
<dbReference type="InterPro" id="IPR029058">
    <property type="entry name" value="AB_hydrolase_fold"/>
</dbReference>
<dbReference type="EMBL" id="SDHY01000006">
    <property type="protein sequence ID" value="RXK47520.1"/>
    <property type="molecule type" value="Genomic_DNA"/>
</dbReference>
<keyword evidence="4" id="KW-1185">Reference proteome</keyword>
<protein>
    <submittedName>
        <fullName evidence="3">Phospholipase</fullName>
    </submittedName>
</protein>
<proteinExistence type="predicted"/>
<evidence type="ECO:0000313" key="4">
    <source>
        <dbReference type="Proteomes" id="UP000289455"/>
    </source>
</evidence>
<feature type="chain" id="PRO_5020402512" evidence="2">
    <location>
        <begin position="20"/>
        <end position="258"/>
    </location>
</feature>
<dbReference type="Pfam" id="PF00756">
    <property type="entry name" value="Esterase"/>
    <property type="match status" value="1"/>
</dbReference>
<reference evidence="3 4" key="1">
    <citation type="submission" date="2019-01" db="EMBL/GenBank/DDBJ databases">
        <title>Cytophagaceae bacterium strain CAR-16.</title>
        <authorList>
            <person name="Chen W.-M."/>
        </authorList>
    </citation>
    <scope>NUCLEOTIDE SEQUENCE [LARGE SCALE GENOMIC DNA]</scope>
    <source>
        <strain evidence="3 4">CAR-16</strain>
    </source>
</reference>
<feature type="signal peptide" evidence="2">
    <location>
        <begin position="1"/>
        <end position="19"/>
    </location>
</feature>
<dbReference type="RefSeq" id="WP_129027560.1">
    <property type="nucleotide sequence ID" value="NZ_SDHY01000006.1"/>
</dbReference>
<evidence type="ECO:0000256" key="1">
    <source>
        <dbReference type="ARBA" id="ARBA00022729"/>
    </source>
</evidence>
<accession>A0A4V1M590</accession>